<dbReference type="AlphaFoldDB" id="A0AA86Q5H7"/>
<protein>
    <submittedName>
        <fullName evidence="8">Uncharacterized protein</fullName>
    </submittedName>
</protein>
<keyword evidence="2" id="KW-1003">Cell membrane</keyword>
<evidence type="ECO:0000256" key="2">
    <source>
        <dbReference type="ARBA" id="ARBA00022475"/>
    </source>
</evidence>
<dbReference type="Proteomes" id="UP001642409">
    <property type="component" value="Unassembled WGS sequence"/>
</dbReference>
<dbReference type="PANTHER" id="PTHR43823">
    <property type="entry name" value="SPORULATION PROTEIN YKVU"/>
    <property type="match status" value="1"/>
</dbReference>
<evidence type="ECO:0000256" key="5">
    <source>
        <dbReference type="ARBA" id="ARBA00023136"/>
    </source>
</evidence>
<evidence type="ECO:0000256" key="1">
    <source>
        <dbReference type="ARBA" id="ARBA00004651"/>
    </source>
</evidence>
<dbReference type="PANTHER" id="PTHR43823:SF3">
    <property type="entry name" value="MULTIDRUG EXPORT PROTEIN MEPA"/>
    <property type="match status" value="1"/>
</dbReference>
<feature type="transmembrane region" description="Helical" evidence="7">
    <location>
        <begin position="292"/>
        <end position="314"/>
    </location>
</feature>
<reference evidence="9 10" key="2">
    <citation type="submission" date="2024-07" db="EMBL/GenBank/DDBJ databases">
        <authorList>
            <person name="Akdeniz Z."/>
        </authorList>
    </citation>
    <scope>NUCLEOTIDE SEQUENCE [LARGE SCALE GENOMIC DNA]</scope>
</reference>
<dbReference type="GO" id="GO:0005886">
    <property type="term" value="C:plasma membrane"/>
    <property type="evidence" value="ECO:0007669"/>
    <property type="project" value="UniProtKB-SubCell"/>
</dbReference>
<feature type="transmembrane region" description="Helical" evidence="7">
    <location>
        <begin position="20"/>
        <end position="49"/>
    </location>
</feature>
<keyword evidence="5 7" id="KW-0472">Membrane</keyword>
<accession>A0AA86Q5H7</accession>
<evidence type="ECO:0000256" key="7">
    <source>
        <dbReference type="SAM" id="Phobius"/>
    </source>
</evidence>
<keyword evidence="10" id="KW-1185">Reference proteome</keyword>
<evidence type="ECO:0000256" key="4">
    <source>
        <dbReference type="ARBA" id="ARBA00022989"/>
    </source>
</evidence>
<feature type="transmembrane region" description="Helical" evidence="7">
    <location>
        <begin position="173"/>
        <end position="194"/>
    </location>
</feature>
<keyword evidence="4 7" id="KW-1133">Transmembrane helix</keyword>
<sequence length="554" mass="63586">MKSALTAVQEYQHRMVLQNIFSFVVSEILATSIVEIVKGITNIVVFSLYMFHFGYKITADIVFIYPFLEILLVTIPKSGIQASATKLAMYVYQKQMSAAKVYTTYLVTLYLIVVIGLQLSVGMFSQTLLQNYVDQAVVDYFKLVLCCGVVSESMQAMLNLFLYAENRIFEQYVLQISQCVLHLIILLVSFLVLASNNKLQDPLQTIKIAALARIISYSITNCIFFYKLLIPDNENHISFDIKNLSPLRWNLIWVMFRDFFKRFPGDVFIPGVKMIIIIMYKKYAKGNNSFCNLSLISFCLFIQLFNIGNSFNIAAYQSLRHPLDVNKNINMVHRVYGILTNGYLVAQTLSIIASGIIYSLIPFISDQFFGRINDSQLKHQQELIFRYLKYSVLPPIILPFYHFAFMFIESYKASVLKFALHCFDYFMMASFIAYSVIQNNLFNFLSMYLFTLVSQSIVGLFVFCYYHNKLKEIINQIPKSDDVEAVAPQMTQNASLEHLQLQEVQFDQVVLSSESRNLSNQMQILSSYGSSNVKQSSNKETNAFSNQDSKSNLI</sequence>
<name>A0AA86Q5H7_9EUKA</name>
<feature type="transmembrane region" description="Helical" evidence="7">
    <location>
        <begin position="443"/>
        <end position="466"/>
    </location>
</feature>
<dbReference type="EMBL" id="CAXDID020000287">
    <property type="protein sequence ID" value="CAL6070804.1"/>
    <property type="molecule type" value="Genomic_DNA"/>
</dbReference>
<feature type="transmembrane region" description="Helical" evidence="7">
    <location>
        <begin position="263"/>
        <end position="280"/>
    </location>
</feature>
<evidence type="ECO:0000256" key="6">
    <source>
        <dbReference type="SAM" id="MobiDB-lite"/>
    </source>
</evidence>
<comment type="subcellular location">
    <subcellularLocation>
        <location evidence="1">Cell membrane</location>
        <topology evidence="1">Multi-pass membrane protein</topology>
    </subcellularLocation>
</comment>
<keyword evidence="3 7" id="KW-0812">Transmembrane</keyword>
<evidence type="ECO:0000313" key="10">
    <source>
        <dbReference type="Proteomes" id="UP001642409"/>
    </source>
</evidence>
<feature type="transmembrane region" description="Helical" evidence="7">
    <location>
        <begin position="101"/>
        <end position="120"/>
    </location>
</feature>
<feature type="region of interest" description="Disordered" evidence="6">
    <location>
        <begin position="530"/>
        <end position="554"/>
    </location>
</feature>
<feature type="transmembrane region" description="Helical" evidence="7">
    <location>
        <begin position="335"/>
        <end position="361"/>
    </location>
</feature>
<dbReference type="EMBL" id="CATOUU010000759">
    <property type="protein sequence ID" value="CAI9946219.1"/>
    <property type="molecule type" value="Genomic_DNA"/>
</dbReference>
<gene>
    <name evidence="8" type="ORF">HINF_LOCUS33864</name>
    <name evidence="9" type="ORF">HINF_LOCUS54821</name>
</gene>
<feature type="transmembrane region" description="Helical" evidence="7">
    <location>
        <begin position="61"/>
        <end position="80"/>
    </location>
</feature>
<dbReference type="InterPro" id="IPR051327">
    <property type="entry name" value="MATE_MepA_subfamily"/>
</dbReference>
<comment type="caution">
    <text evidence="8">The sequence shown here is derived from an EMBL/GenBank/DDBJ whole genome shotgun (WGS) entry which is preliminary data.</text>
</comment>
<organism evidence="8">
    <name type="scientific">Hexamita inflata</name>
    <dbReference type="NCBI Taxonomy" id="28002"/>
    <lineage>
        <taxon>Eukaryota</taxon>
        <taxon>Metamonada</taxon>
        <taxon>Diplomonadida</taxon>
        <taxon>Hexamitidae</taxon>
        <taxon>Hexamitinae</taxon>
        <taxon>Hexamita</taxon>
    </lineage>
</organism>
<feature type="transmembrane region" description="Helical" evidence="7">
    <location>
        <begin position="206"/>
        <end position="226"/>
    </location>
</feature>
<feature type="transmembrane region" description="Helical" evidence="7">
    <location>
        <begin position="387"/>
        <end position="408"/>
    </location>
</feature>
<reference evidence="8" key="1">
    <citation type="submission" date="2023-06" db="EMBL/GenBank/DDBJ databases">
        <authorList>
            <person name="Kurt Z."/>
        </authorList>
    </citation>
    <scope>NUCLEOTIDE SEQUENCE</scope>
</reference>
<evidence type="ECO:0000256" key="3">
    <source>
        <dbReference type="ARBA" id="ARBA00022692"/>
    </source>
</evidence>
<evidence type="ECO:0000313" key="9">
    <source>
        <dbReference type="EMBL" id="CAL6070804.1"/>
    </source>
</evidence>
<proteinExistence type="predicted"/>
<evidence type="ECO:0000313" key="8">
    <source>
        <dbReference type="EMBL" id="CAI9946219.1"/>
    </source>
</evidence>